<sequence length="387" mass="40988">MMKKKHTALLAATLLTASACGSVYEGGPAPTDSLPDTIRVVSINPTTGVVAFVGDSANKGYQLAVDQINDEDFLEGSTIELDLVDTKSEPQTAALEINRVTAGGDVSAVFGSVSSNEALTMSPLAERAGLPVLYTQAGSHGVIAGDYTWRATPLMREYYPALRQYIEESGAESIGILYTEATPTLQDIGTNTLPEMAEELGIEITTTVGTQATTQDFSAPINQVLGSEPDLVAVLLVGAANPTAMGQLRQAGYDGPVLGNPGASGGSLDPAGDDGEGMVWPINFHHDMTAPSTQEFVEAYREEFGENPLSYAAEAYDTAWTLARAFKHAQSADRESVKDALVAVAEEEFDGALGSDLTWRDQQIPVPGVVVEYRREGETLVYEAAES</sequence>
<gene>
    <name evidence="5" type="ORF">RDV89_18890</name>
</gene>
<dbReference type="EMBL" id="JAVYII010000010">
    <property type="protein sequence ID" value="MDT9595162.1"/>
    <property type="molecule type" value="Genomic_DNA"/>
</dbReference>
<evidence type="ECO:0000256" key="1">
    <source>
        <dbReference type="ARBA" id="ARBA00010062"/>
    </source>
</evidence>
<evidence type="ECO:0000256" key="3">
    <source>
        <dbReference type="SAM" id="SignalP"/>
    </source>
</evidence>
<dbReference type="PANTHER" id="PTHR30483">
    <property type="entry name" value="LEUCINE-SPECIFIC-BINDING PROTEIN"/>
    <property type="match status" value="1"/>
</dbReference>
<dbReference type="InterPro" id="IPR028081">
    <property type="entry name" value="Leu-bd"/>
</dbReference>
<organism evidence="5 6">
    <name type="scientific">Nocardioides imazamoxiresistens</name>
    <dbReference type="NCBI Taxonomy" id="3231893"/>
    <lineage>
        <taxon>Bacteria</taxon>
        <taxon>Bacillati</taxon>
        <taxon>Actinomycetota</taxon>
        <taxon>Actinomycetes</taxon>
        <taxon>Propionibacteriales</taxon>
        <taxon>Nocardioidaceae</taxon>
        <taxon>Nocardioides</taxon>
    </lineage>
</organism>
<keyword evidence="6" id="KW-1185">Reference proteome</keyword>
<comment type="caution">
    <text evidence="5">The sequence shown here is derived from an EMBL/GenBank/DDBJ whole genome shotgun (WGS) entry which is preliminary data.</text>
</comment>
<dbReference type="InterPro" id="IPR028082">
    <property type="entry name" value="Peripla_BP_I"/>
</dbReference>
<feature type="signal peptide" evidence="3">
    <location>
        <begin position="1"/>
        <end position="21"/>
    </location>
</feature>
<feature type="domain" description="Leucine-binding protein" evidence="4">
    <location>
        <begin position="37"/>
        <end position="374"/>
    </location>
</feature>
<evidence type="ECO:0000313" key="6">
    <source>
        <dbReference type="Proteomes" id="UP001268542"/>
    </source>
</evidence>
<feature type="chain" id="PRO_5046274910" evidence="3">
    <location>
        <begin position="22"/>
        <end position="387"/>
    </location>
</feature>
<name>A0ABU3Q0W6_9ACTN</name>
<reference evidence="5 6" key="1">
    <citation type="submission" date="2023-08" db="EMBL/GenBank/DDBJ databases">
        <title>Nocardioides seae sp. nov., a bacterium isolated from a soil.</title>
        <authorList>
            <person name="Wang X."/>
        </authorList>
    </citation>
    <scope>NUCLEOTIDE SEQUENCE [LARGE SCALE GENOMIC DNA]</scope>
    <source>
        <strain evidence="5 6">YZH12</strain>
    </source>
</reference>
<dbReference type="PROSITE" id="PS51257">
    <property type="entry name" value="PROKAR_LIPOPROTEIN"/>
    <property type="match status" value="1"/>
</dbReference>
<evidence type="ECO:0000256" key="2">
    <source>
        <dbReference type="ARBA" id="ARBA00022729"/>
    </source>
</evidence>
<proteinExistence type="inferred from homology"/>
<comment type="similarity">
    <text evidence="1">Belongs to the leucine-binding protein family.</text>
</comment>
<evidence type="ECO:0000313" key="5">
    <source>
        <dbReference type="EMBL" id="MDT9595162.1"/>
    </source>
</evidence>
<accession>A0ABU3Q0W6</accession>
<evidence type="ECO:0000259" key="4">
    <source>
        <dbReference type="Pfam" id="PF13458"/>
    </source>
</evidence>
<protein>
    <submittedName>
        <fullName evidence="5">ABC transporter substrate-binding protein</fullName>
    </submittedName>
</protein>
<dbReference type="RefSeq" id="WP_315735639.1">
    <property type="nucleotide sequence ID" value="NZ_JAVYII010000010.1"/>
</dbReference>
<keyword evidence="2 3" id="KW-0732">Signal</keyword>
<dbReference type="PANTHER" id="PTHR30483:SF6">
    <property type="entry name" value="PERIPLASMIC BINDING PROTEIN OF ABC TRANSPORTER FOR NATURAL AMINO ACIDS"/>
    <property type="match status" value="1"/>
</dbReference>
<dbReference type="InterPro" id="IPR051010">
    <property type="entry name" value="BCAA_transport"/>
</dbReference>
<dbReference type="Pfam" id="PF13458">
    <property type="entry name" value="Peripla_BP_6"/>
    <property type="match status" value="1"/>
</dbReference>
<dbReference type="SUPFAM" id="SSF53822">
    <property type="entry name" value="Periplasmic binding protein-like I"/>
    <property type="match status" value="1"/>
</dbReference>
<dbReference type="Gene3D" id="3.40.50.2300">
    <property type="match status" value="2"/>
</dbReference>
<dbReference type="Proteomes" id="UP001268542">
    <property type="component" value="Unassembled WGS sequence"/>
</dbReference>